<evidence type="ECO:0000313" key="1">
    <source>
        <dbReference type="EMBL" id="PST42720.1"/>
    </source>
</evidence>
<protein>
    <submittedName>
        <fullName evidence="1">Uncharacterized protein</fullName>
    </submittedName>
</protein>
<dbReference type="AlphaFoldDB" id="A0A2T3G5A1"/>
<keyword evidence="2" id="KW-1185">Reference proteome</keyword>
<dbReference type="RefSeq" id="WP_107029319.1">
    <property type="nucleotide sequence ID" value="NZ_JADPGJ010000004.1"/>
</dbReference>
<proteinExistence type="predicted"/>
<name>A0A2T3G5A1_9FIRM</name>
<reference evidence="1 2" key="1">
    <citation type="journal article" date="2019" name="Int. J. Syst. Evol. Microbiol.">
        <title>Faecalibacillus intestinalis gen. nov., sp. nov. and Faecalibacillus faecis sp. nov., isolated from human faeces.</title>
        <authorList>
            <person name="Seo B."/>
            <person name="Jeon K."/>
            <person name="Baek I."/>
            <person name="Lee Y.M."/>
            <person name="Baek K."/>
            <person name="Ko G."/>
        </authorList>
    </citation>
    <scope>NUCLEOTIDE SEQUENCE [LARGE SCALE GENOMIC DNA]</scope>
    <source>
        <strain evidence="1 2">SNUG30099</strain>
    </source>
</reference>
<dbReference type="EMBL" id="PYLQ01000003">
    <property type="protein sequence ID" value="PST42720.1"/>
    <property type="molecule type" value="Genomic_DNA"/>
</dbReference>
<accession>A0A2T3G5A1</accession>
<dbReference type="Proteomes" id="UP000240974">
    <property type="component" value="Unassembled WGS sequence"/>
</dbReference>
<evidence type="ECO:0000313" key="2">
    <source>
        <dbReference type="Proteomes" id="UP000240974"/>
    </source>
</evidence>
<organism evidence="1 2">
    <name type="scientific">Faecalibacillus intestinalis</name>
    <dbReference type="NCBI Taxonomy" id="1982626"/>
    <lineage>
        <taxon>Bacteria</taxon>
        <taxon>Bacillati</taxon>
        <taxon>Bacillota</taxon>
        <taxon>Erysipelotrichia</taxon>
        <taxon>Erysipelotrichales</taxon>
        <taxon>Coprobacillaceae</taxon>
        <taxon>Faecalibacillus</taxon>
    </lineage>
</organism>
<sequence length="71" mass="8737">MKLLFRQQPSFIFRFYVTNQNNELFYIIKRKMAIMYQLYIYDAHENIVAKIEENPRSAVFLFIKMRNILVL</sequence>
<comment type="caution">
    <text evidence="1">The sequence shown here is derived from an EMBL/GenBank/DDBJ whole genome shotgun (WGS) entry which is preliminary data.</text>
</comment>
<gene>
    <name evidence="1" type="ORF">C7U54_03420</name>
</gene>